<organism evidence="3 4">
    <name type="scientific">Polysphondylium violaceum</name>
    <dbReference type="NCBI Taxonomy" id="133409"/>
    <lineage>
        <taxon>Eukaryota</taxon>
        <taxon>Amoebozoa</taxon>
        <taxon>Evosea</taxon>
        <taxon>Eumycetozoa</taxon>
        <taxon>Dictyostelia</taxon>
        <taxon>Dictyosteliales</taxon>
        <taxon>Dictyosteliaceae</taxon>
        <taxon>Polysphondylium</taxon>
    </lineage>
</organism>
<dbReference type="PANTHER" id="PTHR15922:SF2">
    <property type="entry name" value="NBAS SUBUNIT OF NRZ TETHERING COMPLEX"/>
    <property type="match status" value="1"/>
</dbReference>
<dbReference type="Pfam" id="PF15492">
    <property type="entry name" value="Nbas_N"/>
    <property type="match status" value="1"/>
</dbReference>
<evidence type="ECO:0000313" key="3">
    <source>
        <dbReference type="EMBL" id="KAF2074223.1"/>
    </source>
</evidence>
<dbReference type="Gene3D" id="2.130.10.10">
    <property type="entry name" value="YVTN repeat-like/Quinoprotein amine dehydrogenase"/>
    <property type="match status" value="1"/>
</dbReference>
<dbReference type="GO" id="GO:0000149">
    <property type="term" value="F:SNARE binding"/>
    <property type="evidence" value="ECO:0007669"/>
    <property type="project" value="TreeGrafter"/>
</dbReference>
<dbReference type="Proteomes" id="UP000695562">
    <property type="component" value="Unassembled WGS sequence"/>
</dbReference>
<evidence type="ECO:0000313" key="4">
    <source>
        <dbReference type="Proteomes" id="UP000695562"/>
    </source>
</evidence>
<feature type="domain" description="Neuroblastoma-amplified sequence N-terminal" evidence="2">
    <location>
        <begin position="155"/>
        <end position="444"/>
    </location>
</feature>
<comment type="caution">
    <text evidence="3">The sequence shown here is derived from an EMBL/GenBank/DDBJ whole genome shotgun (WGS) entry which is preliminary data.</text>
</comment>
<dbReference type="InterPro" id="IPR029145">
    <property type="entry name" value="NBAS_N"/>
</dbReference>
<feature type="region of interest" description="Disordered" evidence="1">
    <location>
        <begin position="1"/>
        <end position="52"/>
    </location>
</feature>
<keyword evidence="4" id="KW-1185">Reference proteome</keyword>
<proteinExistence type="predicted"/>
<dbReference type="InterPro" id="IPR011047">
    <property type="entry name" value="Quinoprotein_ADH-like_sf"/>
</dbReference>
<reference evidence="3" key="1">
    <citation type="submission" date="2020-01" db="EMBL/GenBank/DDBJ databases">
        <title>Development of genomics and gene disruption for Polysphondylium violaceum indicates a role for the polyketide synthase stlB in stalk morphogenesis.</title>
        <authorList>
            <person name="Narita B."/>
            <person name="Kawabe Y."/>
            <person name="Kin K."/>
            <person name="Saito T."/>
            <person name="Gibbs R."/>
            <person name="Kuspa A."/>
            <person name="Muzny D."/>
            <person name="Queller D."/>
            <person name="Richards S."/>
            <person name="Strassman J."/>
            <person name="Sucgang R."/>
            <person name="Worley K."/>
            <person name="Schaap P."/>
        </authorList>
    </citation>
    <scope>NUCLEOTIDE SEQUENCE</scope>
    <source>
        <strain evidence="3">QSvi11</strain>
    </source>
</reference>
<feature type="region of interest" description="Disordered" evidence="1">
    <location>
        <begin position="654"/>
        <end position="675"/>
    </location>
</feature>
<dbReference type="GO" id="GO:0006890">
    <property type="term" value="P:retrograde vesicle-mediated transport, Golgi to endoplasmic reticulum"/>
    <property type="evidence" value="ECO:0007669"/>
    <property type="project" value="TreeGrafter"/>
</dbReference>
<dbReference type="GO" id="GO:0070939">
    <property type="term" value="C:Dsl1/NZR complex"/>
    <property type="evidence" value="ECO:0007669"/>
    <property type="project" value="TreeGrafter"/>
</dbReference>
<gene>
    <name evidence="3" type="ORF">CYY_004469</name>
</gene>
<evidence type="ECO:0000256" key="1">
    <source>
        <dbReference type="SAM" id="MobiDB-lite"/>
    </source>
</evidence>
<sequence>MEDGDKIIDDDEIESEQSSSSSSSQNKQQNEFKQQEQEEEEEHYYQDKELDQDTPLNKSLKQLSTQHAKKNKILYTLWFLEPEWIDTQNDSNDDNEKELKLNQKRILNQMIHYSTQFLKFPLTLYRNIGQQSTRQSNLSPLHNHNINQPTSKLLSSYDGSILASTENTTINFRSLNDNFSTIQKRWNYIQNDKEAQWQRMCFSPDNLILAFSTSGCTIYIISIEDEQTLHILSPKMIGLNPNDGIADLSIRNAYCDLDINNQKCYELLILGYDMILRRFHIPIDNQSFSIHSFSANNSNDDSNRFNNGCQPMNPTTPLFKQVHHSVGCMVYSPSNDILAIGGNRKSKRGLKAYVSFWKLSDQEPFYTLLNPINPNLKDIDQSVSEQQQQQQQVPQPSFIQRLKFSILGNYLSSVVLHKVVFSNNGTQLLSLDLNGTISLWNTPADQDTSFKPILAWSSLDLAPVWETFSPLNFTSTFARNVPGNGEASGSGGGSSAASKEKDMAYQKMVIDVSWWSDNEIIMVNRLGQFCIYSVQERQNSLLHDPEMVSSSQPPILTSAHNGRFFILETSCTVQQEEQTSVGYKEFLQSLKRPLSQKYRSILRYFNGGDVTDDNDEDPFHFTINHNAGSSSNSNELTTAAVGNKRKFGSFFSMGNKKKKSQEQQQQQQQLKQEEEEPHFIRRIVKFQSTTPEQLFKTKVSQKEYGNALLIAEHYGLDKDLVHQKRWIRQLVSQESIHLFLSKVQDINWVLWSSHIRVPLNFDSTKLLLQFALDKTSTLIQSSNSIEKLKENKIIILQRNIIINYLNRLKTYQEIYGSDYDAKEFLYFRDCNLISAAMEYASLEYFKAVEILFTYYGKLILPFRLDILSSIPETTSPNTFKSLLPDQLNMWSQKKSFEEDWSQSKEIYDNVLGLDYNQRLNSIYLKSMIHQEYEDIRGDKDKDPNNHEIDLYSIDYNIKSTSLFTNGNQQPSVINSNRITKWYINRAQEIDKKSGQIDHSLLLVNIGIEKNVDGLQTIQKELKNLNSIVYDSNMIDISLEHYQSCNELQRLELLLHDVKDSNIYQLVMSRKVEINQLLVQFFEAKSKQTDGNGLELVKSFLYDYLNQDFNQRLLLEIGLNSIEKAVINQNNIQIMLDILNNVLPCRSSVEDSDLFDKKDFYKQCVEANQILLKYQLEKPISYFQQHTQTKSTTNDEMINILNSFFKYAKRQKFTSKQWKSSLGDLLDVKRLLFHSTMDTQVYYLFVKNLLSETKFYLAQEYLGSCGSPERIESLLLGAAREIFNSSSSYGHTKNLEDAKICLELFNPPTRKIIRELNLIKAVDLLYSNFQFPKLPVQIRLILDKQSSNANSTLSPKSSSLLAEHEFEINTSNSLGGNDPAGGSVEGRFEIIQLLLQYNPQSYIDIENICKISELLTDWGNKVQVSDRVYVLSILGNFALEKKNYNLSFKICQELIKNRPFNESWKLCSKLALTSQFNDIDARLELLSFAILDCDFDQLSNLLSNYKQLELLKKGDNSNNDDSSRPIVLEPPFIESRESFVSVLFNDVDDQDQDEQRLIRDQLLFRSNQIFDKQDLNLIQELSSLTFKQGDMKSTLSYLFSLDESQSSKIFDQWIELCSKVGEESSQERCTRLACYFFSLSYLLNNSGSDGSLIFSQSIENIITLAQQLKKSNDGNNNLDKDKYVSKYYNSMVDSIQAKELSEIDTFVDFGKFKSDHQYKLDTIFSFAKSNQLKSLQTSISMAKRYSITIDQVLIKHIEWQLFDNPSKPILLLNQQDFQLLLDTPNCLSLIESCYQSINSSDYHKFIYYYSILNHLNSNSSTVNNNKKKLLELLIKNKSSLDFKQLIDSDHHLNPIEQHQILPENINFWSNCISLLQSIRSDDVIQNITLSKIYLAMIQTLIQRANSPDEIFNTILKYKKQLEEVDMETCYKNLILSDTLSVRQRISLTADLLMECNSNGNVDQESITFYQLLESHLISLEQLEGLVEREWIMDYDEKMIEHNFNKTEKDHIIELLIKKCINQYMDPANIYQIYRILSPKSLDHFIVFYQQIVQEKVVDHLDQIQKICHSISASATYQDKDQLKDCICKLLGDYSTDKSNSIEKRMKVLEILRNENMYTNEEVKEKDAALLKSYKTKEIINDIWKDDQNINNNDDHEHLESIPLFNDLLGKSNSFSHLQYLCKLLIMWKTQTPNIQLSECWFKLYQALVPFINNNKDLNSFISIRTDQIKSTPMTEEQEKQLLDQMAAVGKESIMFKFGLLSNYNSVHEVILNQIYQKLVNSTPQNNSLEIDSFNRNEEKKKQQETQQQQEFIVDQQLLHFIFSIGGLYKFVNTTLYKPLLNMLFLTNVNNRCKCNDSSILTGIEYNILQLVLNHHHYQSSSIALYWWGINQSNLTHSLLYLEKFLKRLLKFEEKKKNSNNIGQTTAAAVISKALETFKTDISTNVVDDDNNNNEIN</sequence>
<feature type="compositionally biased region" description="Low complexity" evidence="1">
    <location>
        <begin position="16"/>
        <end position="32"/>
    </location>
</feature>
<evidence type="ECO:0000259" key="2">
    <source>
        <dbReference type="Pfam" id="PF15492"/>
    </source>
</evidence>
<dbReference type="OrthoDB" id="19988at2759"/>
<name>A0A8J4PTA5_9MYCE</name>
<dbReference type="EMBL" id="AJWJ01000158">
    <property type="protein sequence ID" value="KAF2074223.1"/>
    <property type="molecule type" value="Genomic_DNA"/>
</dbReference>
<dbReference type="SUPFAM" id="SSF50998">
    <property type="entry name" value="Quinoprotein alcohol dehydrogenase-like"/>
    <property type="match status" value="1"/>
</dbReference>
<accession>A0A8J4PTA5</accession>
<protein>
    <recommendedName>
        <fullName evidence="2">Neuroblastoma-amplified sequence N-terminal domain-containing protein</fullName>
    </recommendedName>
</protein>
<dbReference type="InterPro" id="IPR015943">
    <property type="entry name" value="WD40/YVTN_repeat-like_dom_sf"/>
</dbReference>
<dbReference type="PANTHER" id="PTHR15922">
    <property type="entry name" value="NEUROBLASTOMA-AMPLIFIED SEQUENCE"/>
    <property type="match status" value="1"/>
</dbReference>